<proteinExistence type="predicted"/>
<name>A0A0E9VNJ3_ANGAN</name>
<accession>A0A0E9VNJ3</accession>
<dbReference type="EMBL" id="GBXM01028986">
    <property type="protein sequence ID" value="JAH79591.1"/>
    <property type="molecule type" value="Transcribed_RNA"/>
</dbReference>
<protein>
    <submittedName>
        <fullName evidence="1">Uncharacterized protein</fullName>
    </submittedName>
</protein>
<evidence type="ECO:0000313" key="1">
    <source>
        <dbReference type="EMBL" id="JAH79591.1"/>
    </source>
</evidence>
<dbReference type="AlphaFoldDB" id="A0A0E9VNJ3"/>
<reference evidence="1" key="2">
    <citation type="journal article" date="2015" name="Fish Shellfish Immunol.">
        <title>Early steps in the European eel (Anguilla anguilla)-Vibrio vulnificus interaction in the gills: Role of the RtxA13 toxin.</title>
        <authorList>
            <person name="Callol A."/>
            <person name="Pajuelo D."/>
            <person name="Ebbesson L."/>
            <person name="Teles M."/>
            <person name="MacKenzie S."/>
            <person name="Amaro C."/>
        </authorList>
    </citation>
    <scope>NUCLEOTIDE SEQUENCE</scope>
</reference>
<organism evidence="1">
    <name type="scientific">Anguilla anguilla</name>
    <name type="common">European freshwater eel</name>
    <name type="synonym">Muraena anguilla</name>
    <dbReference type="NCBI Taxonomy" id="7936"/>
    <lineage>
        <taxon>Eukaryota</taxon>
        <taxon>Metazoa</taxon>
        <taxon>Chordata</taxon>
        <taxon>Craniata</taxon>
        <taxon>Vertebrata</taxon>
        <taxon>Euteleostomi</taxon>
        <taxon>Actinopterygii</taxon>
        <taxon>Neopterygii</taxon>
        <taxon>Teleostei</taxon>
        <taxon>Anguilliformes</taxon>
        <taxon>Anguillidae</taxon>
        <taxon>Anguilla</taxon>
    </lineage>
</organism>
<sequence length="37" mass="4258">MEVMEMCQHETCNISTGCPLYSVCALQFCLNTYLMHI</sequence>
<reference evidence="1" key="1">
    <citation type="submission" date="2014-11" db="EMBL/GenBank/DDBJ databases">
        <authorList>
            <person name="Amaro Gonzalez C."/>
        </authorList>
    </citation>
    <scope>NUCLEOTIDE SEQUENCE</scope>
</reference>